<evidence type="ECO:0000256" key="5">
    <source>
        <dbReference type="SAM" id="Phobius"/>
    </source>
</evidence>
<dbReference type="Pfam" id="PF04335">
    <property type="entry name" value="VirB8"/>
    <property type="match status" value="1"/>
</dbReference>
<dbReference type="STRING" id="883156.HMPREF9282_02106"/>
<dbReference type="OrthoDB" id="9778195at2"/>
<organism evidence="7 8">
    <name type="scientific">Veillonella seminalis ACS-216-V-Col6b</name>
    <dbReference type="NCBI Taxonomy" id="883156"/>
    <lineage>
        <taxon>Bacteria</taxon>
        <taxon>Bacillati</taxon>
        <taxon>Bacillota</taxon>
        <taxon>Negativicutes</taxon>
        <taxon>Veillonellales</taxon>
        <taxon>Veillonellaceae</taxon>
        <taxon>Veillonella</taxon>
    </lineage>
</organism>
<dbReference type="Gene3D" id="3.10.450.230">
    <property type="entry name" value="VirB8 protein"/>
    <property type="match status" value="1"/>
</dbReference>
<dbReference type="PATRIC" id="fig|883156.3.peg.2060"/>
<keyword evidence="3 5" id="KW-1133">Transmembrane helix</keyword>
<sequence length="227" mass="25495">MKEKSYAEIADKGKDIGANILSQKDLQIVKWQRMAMLCCVITLLSVASLVYVSTKATFIPYLVGMDETTGRIQSLGALTEVNQEPTEAQKAYFLRSFVEQIRSIPADNEVMKSNMSRATKFLTQQSGNKLKDLYLNDMTQNIIAGKINRVKVLSVTKIANSDNGYQVRWEEIQPDNGRQTINSFTGTFTLTREPVSDKEVLVDNPLGLFIKDFTIADEGKVDNQLNR</sequence>
<dbReference type="InterPro" id="IPR035658">
    <property type="entry name" value="TrbF"/>
</dbReference>
<name>K9CYQ7_9FIRM</name>
<dbReference type="SUPFAM" id="SSF54427">
    <property type="entry name" value="NTF2-like"/>
    <property type="match status" value="1"/>
</dbReference>
<accession>K9CYQ7</accession>
<dbReference type="eggNOG" id="COG3701">
    <property type="taxonomic scope" value="Bacteria"/>
</dbReference>
<gene>
    <name evidence="7" type="ORF">HMPREF9282_02106</name>
</gene>
<feature type="transmembrane region" description="Helical" evidence="5">
    <location>
        <begin position="34"/>
        <end position="52"/>
    </location>
</feature>
<dbReference type="AlphaFoldDB" id="K9CYQ7"/>
<evidence type="ECO:0000256" key="2">
    <source>
        <dbReference type="ARBA" id="ARBA00022692"/>
    </source>
</evidence>
<evidence type="ECO:0000256" key="4">
    <source>
        <dbReference type="ARBA" id="ARBA00023136"/>
    </source>
</evidence>
<evidence type="ECO:0000256" key="3">
    <source>
        <dbReference type="ARBA" id="ARBA00022989"/>
    </source>
</evidence>
<dbReference type="HOGENOM" id="CLU_076026_2_0_9"/>
<dbReference type="CDD" id="cd16425">
    <property type="entry name" value="TrbF"/>
    <property type="match status" value="1"/>
</dbReference>
<dbReference type="Proteomes" id="UP000009891">
    <property type="component" value="Unassembled WGS sequence"/>
</dbReference>
<evidence type="ECO:0000256" key="1">
    <source>
        <dbReference type="ARBA" id="ARBA00004167"/>
    </source>
</evidence>
<keyword evidence="4 5" id="KW-0472">Membrane</keyword>
<dbReference type="GO" id="GO:0016020">
    <property type="term" value="C:membrane"/>
    <property type="evidence" value="ECO:0007669"/>
    <property type="project" value="UniProtKB-SubCell"/>
</dbReference>
<keyword evidence="2 5" id="KW-0812">Transmembrane</keyword>
<reference evidence="7 8" key="1">
    <citation type="submission" date="2012-09" db="EMBL/GenBank/DDBJ databases">
        <title>The Genome Sequence of Veillonella ratti ACS-216-V-COL6B.</title>
        <authorList>
            <consortium name="The Broad Institute Genome Sequencing Platform"/>
            <person name="Earl A."/>
            <person name="Ward D."/>
            <person name="Feldgarden M."/>
            <person name="Gevers D."/>
            <person name="Saerens B."/>
            <person name="Vaneechoutte M."/>
            <person name="Walker B."/>
            <person name="Young S.K."/>
            <person name="Zeng Q."/>
            <person name="Gargeya S."/>
            <person name="Fitzgerald M."/>
            <person name="Haas B."/>
            <person name="Abouelleil A."/>
            <person name="Alvarado L."/>
            <person name="Arachchi H.M."/>
            <person name="Berlin A."/>
            <person name="Chapman S.B."/>
            <person name="Goldberg J."/>
            <person name="Griggs A."/>
            <person name="Gujja S."/>
            <person name="Hansen M."/>
            <person name="Howarth C."/>
            <person name="Imamovic A."/>
            <person name="Larimer J."/>
            <person name="McCowen C."/>
            <person name="Montmayeur A."/>
            <person name="Murphy C."/>
            <person name="Neiman D."/>
            <person name="Pearson M."/>
            <person name="Priest M."/>
            <person name="Roberts A."/>
            <person name="Saif S."/>
            <person name="Shea T."/>
            <person name="Sisk P."/>
            <person name="Sykes S."/>
            <person name="Wortman J."/>
            <person name="Nusbaum C."/>
            <person name="Birren B."/>
        </authorList>
    </citation>
    <scope>NUCLEOTIDE SEQUENCE [LARGE SCALE GENOMIC DNA]</scope>
    <source>
        <strain evidence="7 8">ACS-216-V-Col6b</strain>
    </source>
</reference>
<dbReference type="InterPro" id="IPR007430">
    <property type="entry name" value="VirB8"/>
</dbReference>
<evidence type="ECO:0000313" key="8">
    <source>
        <dbReference type="Proteomes" id="UP000009891"/>
    </source>
</evidence>
<keyword evidence="8" id="KW-1185">Reference proteome</keyword>
<evidence type="ECO:0000313" key="7">
    <source>
        <dbReference type="EMBL" id="EKU77389.1"/>
    </source>
</evidence>
<protein>
    <recommendedName>
        <fullName evidence="6">Bacterial virulence protein VirB8 domain-containing protein</fullName>
    </recommendedName>
</protein>
<dbReference type="RefSeq" id="WP_006556990.1">
    <property type="nucleotide sequence ID" value="NZ_JH992939.1"/>
</dbReference>
<proteinExistence type="predicted"/>
<comment type="subcellular location">
    <subcellularLocation>
        <location evidence="1">Membrane</location>
        <topology evidence="1">Single-pass membrane protein</topology>
    </subcellularLocation>
</comment>
<feature type="domain" description="Bacterial virulence protein VirB8" evidence="6">
    <location>
        <begin position="30"/>
        <end position="218"/>
    </location>
</feature>
<comment type="caution">
    <text evidence="7">The sequence shown here is derived from an EMBL/GenBank/DDBJ whole genome shotgun (WGS) entry which is preliminary data.</text>
</comment>
<dbReference type="EMBL" id="AHAF01000023">
    <property type="protein sequence ID" value="EKU77389.1"/>
    <property type="molecule type" value="Genomic_DNA"/>
</dbReference>
<evidence type="ECO:0000259" key="6">
    <source>
        <dbReference type="Pfam" id="PF04335"/>
    </source>
</evidence>
<dbReference type="InterPro" id="IPR032710">
    <property type="entry name" value="NTF2-like_dom_sf"/>
</dbReference>